<dbReference type="SUPFAM" id="SSF55874">
    <property type="entry name" value="ATPase domain of HSP90 chaperone/DNA topoisomerase II/histidine kinase"/>
    <property type="match status" value="1"/>
</dbReference>
<dbReference type="Gene3D" id="3.30.565.10">
    <property type="entry name" value="Histidine kinase-like ATPase, C-terminal domain"/>
    <property type="match status" value="1"/>
</dbReference>
<dbReference type="Pfam" id="PF24401">
    <property type="entry name" value="iHD-CE"/>
    <property type="match status" value="1"/>
</dbReference>
<sequence>MTIRRSALLIGVGDTPRAAARFGSLAKPVTRDLEAMRTQLTASGYSLVPVGQDDDAHPGTAQKNDITTALERAAQEECDLLLVYFTGHGVHVNGTDYLVPGDALAPEPGSEWSPAQRESLLSVDLTSYLAGCKAESVVYVVDACRDSGPDDASASFGAATVHAPSRRLALLVGCNREQRCHYDDDGSFFTRALAEALDPYAPQSTLEAVFAHAKARTAEYAQRAGQEQRPNMTSAPRDEEFSHFPPLCESAETPLRWRDHVQRASLWGAGPDEECPDSPMRERIAEFARQCAVSVSKDRTRFPDPWYDSGLPTRTLRRVMPELLRGGAHRSPVETGLLVALPFLREAMWARKLSQLHEARPFDLGPVPLDAGRSKMRTELQYVHESHPQLLRKARGHGRRDETEAHQALAAWLAHRWVAEQLVDPPDAGGRELIGRLATALLGPGQEQGALAEELRWLLGKGMRLLADEPVDLPAYNADFRSAPPDLTTSEGPQPVRWWSVLGLVRLAGLLAADVRLFPDVVPDHVGVADPVRPADIVKTLQAEWRWAAAEDSEDLNLDLNLVCPHPALHEGLTDLARRAETVARSLRAAQGQHRNNLPGKWPSAITTHQLRPEIRPPSEEGVYSTPLLRFALAQDEIRELLMGHQLYGDRSLAVRELYQNAADACRYRELRRRYLDLQGGAPYQKDAEILITQGRLPSTDGRPGRAYIECRDNGVGMGRSQLEQTFSRAGRRFSQTRAFRQEQARWLEADPALRLYPYSRFGIGVLSYFMIADEVTLVTREVDTKGRPADQALVVNISSSSGMFRIRGYEGTDDPMAEGGTRVRLLLSEPEGDDQLVSALEVLKHQVRLSEHTLVLREEGNDPVVWPAGQLRHPASKDDTDPVPPLNTGGPTWWVTNKGMLLADGIVTSQERFGYVVNLTGPQAPQLSVNRNSLLSWDEDWAREEVRRASAGLPGWAGLDLDWLWRLEGSDPGLARAVGAELADRELTLPVYRISSFPRSDVSLDHVGWFSDDRHFLPQTRESSVSAGRELTRSWRVAVLRDQGIQVDAEIAKNAVPPVDVSGYPVPRPGDSFVISHASGDARHLVEYAFDHGRTITDSLRDLRRYGILGPGLRIPSVTVDRMPALDFVPQRVDRDLLNWMYDWSQPGRAERQPAAGALFSISAHSGLGIGQLLELCTRYAPLGLKAPTVPGDRILTRVATTRDAELLAGWSEGDHVYCADGLPRDVLPFHIARLAEQLGLTSAEVLEELRAWEFLGYRLPSEDQLLSSAPSSDQWNLFCRFWDPQEEMAPPTLPSLLVEATRRRMTVDDVLRSVGDLAGQAGVRLPDVQPRSAGLPAMEENDLRLLTLDERSRSPLPSRSITIDFLAMCHAPGGQIPGFGGDLDEEPWEVFVSRVERLATLGMSVPENLEPLRHWVDLSPRDRIALLIGSLDPTIPWSAATVVCLAGELRESVGDCLRRLASHGPKFGKDVPSLAAAVLPLRPSTADSGLLTVLNGTDTGGPFRATWIAVTPFHLARYAYQAGLTIDKALEQLAPYRALGALVPELTDEQRALVTELKPGKHDLLALSKGMGLQEPRDPAPIGALELVALAARLGRTVQKVYKRLSLYEPLGVLVDVPDAPDVLPLWQDLVLLSEGLNGREPALRGGISPARIDALARELDTDSDWVARRLRVYAGMFQLHFTEAEHTSNPNTPQEHTS</sequence>
<evidence type="ECO:0000256" key="1">
    <source>
        <dbReference type="SAM" id="MobiDB-lite"/>
    </source>
</evidence>
<dbReference type="SUPFAM" id="SSF52129">
    <property type="entry name" value="Caspase-like"/>
    <property type="match status" value="1"/>
</dbReference>
<gene>
    <name evidence="5" type="ORF">QFZ49_006860</name>
</gene>
<feature type="domain" description="wHTH-Hsp90 Na associated" evidence="4">
    <location>
        <begin position="1627"/>
        <end position="1676"/>
    </location>
</feature>
<dbReference type="Pfam" id="PF24410">
    <property type="entry name" value="wHTH-HSP90_Na-assoc"/>
    <property type="match status" value="1"/>
</dbReference>
<feature type="region of interest" description="Disordered" evidence="1">
    <location>
        <begin position="220"/>
        <end position="241"/>
    </location>
</feature>
<dbReference type="Pfam" id="PF00656">
    <property type="entry name" value="Peptidase_C14"/>
    <property type="match status" value="1"/>
</dbReference>
<reference evidence="5 6" key="1">
    <citation type="submission" date="2023-07" db="EMBL/GenBank/DDBJ databases">
        <title>Comparative genomics of wheat-associated soil bacteria to identify genetic determinants of phenazine resistance.</title>
        <authorList>
            <person name="Mouncey N."/>
        </authorList>
    </citation>
    <scope>NUCLEOTIDE SEQUENCE [LARGE SCALE GENOMIC DNA]</scope>
    <source>
        <strain evidence="5 6">W2I16</strain>
    </source>
</reference>
<organism evidence="5 6">
    <name type="scientific">Streptomyces turgidiscabies</name>
    <dbReference type="NCBI Taxonomy" id="85558"/>
    <lineage>
        <taxon>Bacteria</taxon>
        <taxon>Bacillati</taxon>
        <taxon>Actinomycetota</taxon>
        <taxon>Actinomycetes</taxon>
        <taxon>Kitasatosporales</taxon>
        <taxon>Streptomycetaceae</taxon>
        <taxon>Streptomyces</taxon>
    </lineage>
</organism>
<feature type="domain" description="Peptidase C14 caspase" evidence="2">
    <location>
        <begin position="5"/>
        <end position="237"/>
    </location>
</feature>
<feature type="domain" description="iHD-CE" evidence="3">
    <location>
        <begin position="257"/>
        <end position="613"/>
    </location>
</feature>
<comment type="caution">
    <text evidence="5">The sequence shown here is derived from an EMBL/GenBank/DDBJ whole genome shotgun (WGS) entry which is preliminary data.</text>
</comment>
<dbReference type="InterPro" id="IPR056506">
    <property type="entry name" value="iHD-CE"/>
</dbReference>
<dbReference type="RefSeq" id="WP_307630223.1">
    <property type="nucleotide sequence ID" value="NZ_JAUSZS010000008.1"/>
</dbReference>
<protein>
    <submittedName>
        <fullName evidence="5">Uncharacterized protein</fullName>
    </submittedName>
</protein>
<evidence type="ECO:0000313" key="5">
    <source>
        <dbReference type="EMBL" id="MDQ0936885.1"/>
    </source>
</evidence>
<evidence type="ECO:0000313" key="6">
    <source>
        <dbReference type="Proteomes" id="UP001223072"/>
    </source>
</evidence>
<dbReference type="Proteomes" id="UP001223072">
    <property type="component" value="Unassembled WGS sequence"/>
</dbReference>
<keyword evidence="6" id="KW-1185">Reference proteome</keyword>
<dbReference type="InterPro" id="IPR011600">
    <property type="entry name" value="Pept_C14_caspase"/>
</dbReference>
<dbReference type="InterPro" id="IPR029030">
    <property type="entry name" value="Caspase-like_dom_sf"/>
</dbReference>
<dbReference type="EMBL" id="JAUSZS010000008">
    <property type="protein sequence ID" value="MDQ0936885.1"/>
    <property type="molecule type" value="Genomic_DNA"/>
</dbReference>
<name>A0ABU0S170_9ACTN</name>
<dbReference type="InterPro" id="IPR056507">
    <property type="entry name" value="wHTH-HSP90_Na-assoc"/>
</dbReference>
<accession>A0ABU0S170</accession>
<evidence type="ECO:0000259" key="2">
    <source>
        <dbReference type="Pfam" id="PF00656"/>
    </source>
</evidence>
<proteinExistence type="predicted"/>
<dbReference type="Gene3D" id="3.40.50.1460">
    <property type="match status" value="1"/>
</dbReference>
<evidence type="ECO:0000259" key="4">
    <source>
        <dbReference type="Pfam" id="PF24410"/>
    </source>
</evidence>
<evidence type="ECO:0000259" key="3">
    <source>
        <dbReference type="Pfam" id="PF24401"/>
    </source>
</evidence>
<dbReference type="InterPro" id="IPR036890">
    <property type="entry name" value="HATPase_C_sf"/>
</dbReference>